<evidence type="ECO:0000256" key="3">
    <source>
        <dbReference type="PROSITE-ProRule" id="PRU01091"/>
    </source>
</evidence>
<keyword evidence="7" id="KW-1185">Reference proteome</keyword>
<dbReference type="InterPro" id="IPR001789">
    <property type="entry name" value="Sig_transdc_resp-reg_receiver"/>
</dbReference>
<dbReference type="InterPro" id="IPR001867">
    <property type="entry name" value="OmpR/PhoB-type_DNA-bd"/>
</dbReference>
<organism evidence="6 7">
    <name type="scientific">Desulfurispira natronophila</name>
    <dbReference type="NCBI Taxonomy" id="682562"/>
    <lineage>
        <taxon>Bacteria</taxon>
        <taxon>Pseudomonadati</taxon>
        <taxon>Chrysiogenota</taxon>
        <taxon>Chrysiogenia</taxon>
        <taxon>Chrysiogenales</taxon>
        <taxon>Chrysiogenaceae</taxon>
        <taxon>Desulfurispira</taxon>
    </lineage>
</organism>
<dbReference type="GO" id="GO:0005829">
    <property type="term" value="C:cytosol"/>
    <property type="evidence" value="ECO:0007669"/>
    <property type="project" value="TreeGrafter"/>
</dbReference>
<dbReference type="PANTHER" id="PTHR48111">
    <property type="entry name" value="REGULATOR OF RPOS"/>
    <property type="match status" value="1"/>
</dbReference>
<dbReference type="GO" id="GO:0006355">
    <property type="term" value="P:regulation of DNA-templated transcription"/>
    <property type="evidence" value="ECO:0007669"/>
    <property type="project" value="InterPro"/>
</dbReference>
<dbReference type="SUPFAM" id="SSF52172">
    <property type="entry name" value="CheY-like"/>
    <property type="match status" value="1"/>
</dbReference>
<dbReference type="Proteomes" id="UP000528322">
    <property type="component" value="Unassembled WGS sequence"/>
</dbReference>
<feature type="modified residue" description="4-aspartylphosphate" evidence="2">
    <location>
        <position position="64"/>
    </location>
</feature>
<dbReference type="GO" id="GO:0032993">
    <property type="term" value="C:protein-DNA complex"/>
    <property type="evidence" value="ECO:0007669"/>
    <property type="project" value="TreeGrafter"/>
</dbReference>
<evidence type="ECO:0000259" key="4">
    <source>
        <dbReference type="PROSITE" id="PS50110"/>
    </source>
</evidence>
<dbReference type="CDD" id="cd00383">
    <property type="entry name" value="trans_reg_C"/>
    <property type="match status" value="1"/>
</dbReference>
<feature type="domain" description="OmpR/PhoB-type" evidence="5">
    <location>
        <begin position="137"/>
        <end position="231"/>
    </location>
</feature>
<comment type="caution">
    <text evidence="6">The sequence shown here is derived from an EMBL/GenBank/DDBJ whole genome shotgun (WGS) entry which is preliminary data.</text>
</comment>
<dbReference type="PROSITE" id="PS50110">
    <property type="entry name" value="RESPONSE_REGULATORY"/>
    <property type="match status" value="1"/>
</dbReference>
<evidence type="ECO:0000256" key="2">
    <source>
        <dbReference type="PROSITE-ProRule" id="PRU00169"/>
    </source>
</evidence>
<feature type="DNA-binding region" description="OmpR/PhoB-type" evidence="3">
    <location>
        <begin position="137"/>
        <end position="231"/>
    </location>
</feature>
<proteinExistence type="predicted"/>
<sequence length="235" mass="26926">MPISSANRDILRHLVLLFAEDDNQTRQMFLPYFTAIFQNVLEAANGIDALEVYQNHHPPVMVVDIDMPYLSGLELIKKLRRENATARIIITSAYTDQRYLLDAVELDISRYLVKPILKNDLDSALEKVAREISCQVGSTRCFGDGWEYDPATRCLYCAQQIVDLTPLERQFLHILITNSHRVVEYAEIENRVWSDRDMTQDALKSVVRELRRKVGRSRIVNVSGTGYRFCGEGGT</sequence>
<dbReference type="InterPro" id="IPR039420">
    <property type="entry name" value="WalR-like"/>
</dbReference>
<dbReference type="InterPro" id="IPR011006">
    <property type="entry name" value="CheY-like_superfamily"/>
</dbReference>
<dbReference type="GO" id="GO:0000976">
    <property type="term" value="F:transcription cis-regulatory region binding"/>
    <property type="evidence" value="ECO:0007669"/>
    <property type="project" value="TreeGrafter"/>
</dbReference>
<evidence type="ECO:0000259" key="5">
    <source>
        <dbReference type="PROSITE" id="PS51755"/>
    </source>
</evidence>
<reference evidence="6 7" key="1">
    <citation type="submission" date="2020-08" db="EMBL/GenBank/DDBJ databases">
        <title>Genomic Encyclopedia of Type Strains, Phase IV (KMG-IV): sequencing the most valuable type-strain genomes for metagenomic binning, comparative biology and taxonomic classification.</title>
        <authorList>
            <person name="Goeker M."/>
        </authorList>
    </citation>
    <scope>NUCLEOTIDE SEQUENCE [LARGE SCALE GENOMIC DNA]</scope>
    <source>
        <strain evidence="6 7">DSM 22071</strain>
    </source>
</reference>
<evidence type="ECO:0000313" key="6">
    <source>
        <dbReference type="EMBL" id="MBB5021178.1"/>
    </source>
</evidence>
<dbReference type="CDD" id="cd17536">
    <property type="entry name" value="REC_YesN-like"/>
    <property type="match status" value="1"/>
</dbReference>
<dbReference type="InterPro" id="IPR036388">
    <property type="entry name" value="WH-like_DNA-bd_sf"/>
</dbReference>
<dbReference type="Pfam" id="PF00486">
    <property type="entry name" value="Trans_reg_C"/>
    <property type="match status" value="1"/>
</dbReference>
<name>A0A7W7Y344_9BACT</name>
<dbReference type="SMART" id="SM00448">
    <property type="entry name" value="REC"/>
    <property type="match status" value="1"/>
</dbReference>
<dbReference type="PANTHER" id="PTHR48111:SF69">
    <property type="entry name" value="RESPONSE REGULATOR RECEIVER"/>
    <property type="match status" value="1"/>
</dbReference>
<dbReference type="AlphaFoldDB" id="A0A7W7Y344"/>
<dbReference type="Gene3D" id="3.40.50.2300">
    <property type="match status" value="1"/>
</dbReference>
<keyword evidence="1 3" id="KW-0238">DNA-binding</keyword>
<gene>
    <name evidence="6" type="ORF">HNR37_000484</name>
</gene>
<evidence type="ECO:0000256" key="1">
    <source>
        <dbReference type="ARBA" id="ARBA00023125"/>
    </source>
</evidence>
<dbReference type="EMBL" id="JACHID010000002">
    <property type="protein sequence ID" value="MBB5021178.1"/>
    <property type="molecule type" value="Genomic_DNA"/>
</dbReference>
<dbReference type="PROSITE" id="PS51755">
    <property type="entry name" value="OMPR_PHOB"/>
    <property type="match status" value="1"/>
</dbReference>
<evidence type="ECO:0000313" key="7">
    <source>
        <dbReference type="Proteomes" id="UP000528322"/>
    </source>
</evidence>
<dbReference type="GO" id="GO:0000156">
    <property type="term" value="F:phosphorelay response regulator activity"/>
    <property type="evidence" value="ECO:0007669"/>
    <property type="project" value="TreeGrafter"/>
</dbReference>
<dbReference type="RefSeq" id="WP_183729374.1">
    <property type="nucleotide sequence ID" value="NZ_JACHID010000002.1"/>
</dbReference>
<dbReference type="Gene3D" id="1.10.10.10">
    <property type="entry name" value="Winged helix-like DNA-binding domain superfamily/Winged helix DNA-binding domain"/>
    <property type="match status" value="1"/>
</dbReference>
<dbReference type="SMART" id="SM00862">
    <property type="entry name" value="Trans_reg_C"/>
    <property type="match status" value="1"/>
</dbReference>
<feature type="domain" description="Response regulatory" evidence="4">
    <location>
        <begin position="15"/>
        <end position="129"/>
    </location>
</feature>
<protein>
    <submittedName>
        <fullName evidence="6">DNA-binding response OmpR family regulator</fullName>
    </submittedName>
</protein>
<keyword evidence="2" id="KW-0597">Phosphoprotein</keyword>
<dbReference type="Pfam" id="PF00072">
    <property type="entry name" value="Response_reg"/>
    <property type="match status" value="1"/>
</dbReference>
<accession>A0A7W7Y344</accession>